<sequence>MILVLLKRDASGHQVEDCRIDPITFGGNKDETRYGRTSLHWAARHGCLDIVRFYVEHCRVSVDAKTKDGTTPFQLACYAGHLDVAKYLQSKGASIDVKNRFGCDVSHWVAMGGSVQVAEWLSRMGVNFINPQNDGHTSLHKAALKGQVSMLEYLLTGEFQSDRSALLLRDKSGATALELGKAMLPNVKNAAQRSRMEELLKRVEQAGRAYRALAGCDASG</sequence>
<dbReference type="GO" id="GO:0045944">
    <property type="term" value="P:positive regulation of transcription by RNA polymerase II"/>
    <property type="evidence" value="ECO:0007669"/>
    <property type="project" value="TreeGrafter"/>
</dbReference>
<reference evidence="4" key="1">
    <citation type="submission" date="2021-01" db="EMBL/GenBank/DDBJ databases">
        <authorList>
            <person name="Corre E."/>
            <person name="Pelletier E."/>
            <person name="Niang G."/>
            <person name="Scheremetjew M."/>
            <person name="Finn R."/>
            <person name="Kale V."/>
            <person name="Holt S."/>
            <person name="Cochrane G."/>
            <person name="Meng A."/>
            <person name="Brown T."/>
            <person name="Cohen L."/>
        </authorList>
    </citation>
    <scope>NUCLEOTIDE SEQUENCE</scope>
    <source>
        <strain evidence="4">CCCM811</strain>
    </source>
</reference>
<dbReference type="SUPFAM" id="SSF48403">
    <property type="entry name" value="Ankyrin repeat"/>
    <property type="match status" value="1"/>
</dbReference>
<dbReference type="PANTHER" id="PTHR24193">
    <property type="entry name" value="ANKYRIN REPEAT PROTEIN"/>
    <property type="match status" value="1"/>
</dbReference>
<protein>
    <submittedName>
        <fullName evidence="4">Uncharacterized protein</fullName>
    </submittedName>
</protein>
<evidence type="ECO:0000256" key="3">
    <source>
        <dbReference type="PROSITE-ProRule" id="PRU00023"/>
    </source>
</evidence>
<dbReference type="GO" id="GO:0000976">
    <property type="term" value="F:transcription cis-regulatory region binding"/>
    <property type="evidence" value="ECO:0007669"/>
    <property type="project" value="TreeGrafter"/>
</dbReference>
<dbReference type="PANTHER" id="PTHR24193:SF121">
    <property type="entry name" value="ADA2A-CONTAINING COMPLEX COMPONENT 3, ISOFORM D"/>
    <property type="match status" value="1"/>
</dbReference>
<keyword evidence="2 3" id="KW-0040">ANK repeat</keyword>
<evidence type="ECO:0000256" key="1">
    <source>
        <dbReference type="ARBA" id="ARBA00022737"/>
    </source>
</evidence>
<feature type="repeat" description="ANK" evidence="3">
    <location>
        <begin position="68"/>
        <end position="100"/>
    </location>
</feature>
<dbReference type="PROSITE" id="PS50088">
    <property type="entry name" value="ANK_REPEAT"/>
    <property type="match status" value="3"/>
</dbReference>
<dbReference type="PROSITE" id="PS50297">
    <property type="entry name" value="ANK_REP_REGION"/>
    <property type="match status" value="3"/>
</dbReference>
<dbReference type="PRINTS" id="PR01415">
    <property type="entry name" value="ANKYRIN"/>
</dbReference>
<proteinExistence type="predicted"/>
<feature type="repeat" description="ANK" evidence="3">
    <location>
        <begin position="134"/>
        <end position="155"/>
    </location>
</feature>
<name>A0A7S4DYI9_9EUKA</name>
<dbReference type="SMART" id="SM00248">
    <property type="entry name" value="ANK"/>
    <property type="match status" value="4"/>
</dbReference>
<evidence type="ECO:0000256" key="2">
    <source>
        <dbReference type="ARBA" id="ARBA00023043"/>
    </source>
</evidence>
<dbReference type="GO" id="GO:0005634">
    <property type="term" value="C:nucleus"/>
    <property type="evidence" value="ECO:0007669"/>
    <property type="project" value="TreeGrafter"/>
</dbReference>
<keyword evidence="1" id="KW-0677">Repeat</keyword>
<organism evidence="4">
    <name type="scientific">Lotharella globosa</name>
    <dbReference type="NCBI Taxonomy" id="91324"/>
    <lineage>
        <taxon>Eukaryota</taxon>
        <taxon>Sar</taxon>
        <taxon>Rhizaria</taxon>
        <taxon>Cercozoa</taxon>
        <taxon>Chlorarachniophyceae</taxon>
        <taxon>Lotharella</taxon>
    </lineage>
</organism>
<dbReference type="Gene3D" id="1.25.40.20">
    <property type="entry name" value="Ankyrin repeat-containing domain"/>
    <property type="match status" value="1"/>
</dbReference>
<feature type="repeat" description="ANK" evidence="3">
    <location>
        <begin position="34"/>
        <end position="57"/>
    </location>
</feature>
<gene>
    <name evidence="4" type="ORF">LGLO00237_LOCUS30017</name>
</gene>
<dbReference type="AlphaFoldDB" id="A0A7S4DYI9"/>
<dbReference type="Pfam" id="PF12796">
    <property type="entry name" value="Ank_2"/>
    <property type="match status" value="1"/>
</dbReference>
<dbReference type="InterPro" id="IPR002110">
    <property type="entry name" value="Ankyrin_rpt"/>
</dbReference>
<accession>A0A7S4DYI9</accession>
<dbReference type="EMBL" id="HBIV01042707">
    <property type="protein sequence ID" value="CAE0678235.1"/>
    <property type="molecule type" value="Transcribed_RNA"/>
</dbReference>
<dbReference type="Pfam" id="PF13637">
    <property type="entry name" value="Ank_4"/>
    <property type="match status" value="1"/>
</dbReference>
<dbReference type="InterPro" id="IPR050663">
    <property type="entry name" value="Ankyrin-SOCS_Box"/>
</dbReference>
<dbReference type="InterPro" id="IPR036770">
    <property type="entry name" value="Ankyrin_rpt-contain_sf"/>
</dbReference>
<evidence type="ECO:0000313" key="4">
    <source>
        <dbReference type="EMBL" id="CAE0678235.1"/>
    </source>
</evidence>